<evidence type="ECO:0000313" key="4">
    <source>
        <dbReference type="Proteomes" id="UP000245728"/>
    </source>
</evidence>
<dbReference type="Gene3D" id="3.40.30.10">
    <property type="entry name" value="Glutaredoxin"/>
    <property type="match status" value="1"/>
</dbReference>
<dbReference type="GO" id="GO:0016209">
    <property type="term" value="F:antioxidant activity"/>
    <property type="evidence" value="ECO:0007669"/>
    <property type="project" value="InterPro"/>
</dbReference>
<reference evidence="3 4" key="1">
    <citation type="submission" date="2018-05" db="EMBL/GenBank/DDBJ databases">
        <title>Salinimonas sp. HMF8227 Genome sequencing and assembly.</title>
        <authorList>
            <person name="Kang H."/>
            <person name="Kang J."/>
            <person name="Cha I."/>
            <person name="Kim H."/>
            <person name="Joh K."/>
        </authorList>
    </citation>
    <scope>NUCLEOTIDE SEQUENCE [LARGE SCALE GENOMIC DNA]</scope>
    <source>
        <strain evidence="3 4">HMF8227</strain>
    </source>
</reference>
<keyword evidence="4" id="KW-1185">Reference proteome</keyword>
<protein>
    <recommendedName>
        <fullName evidence="2">Thioredoxin domain-containing protein</fullName>
    </recommendedName>
</protein>
<dbReference type="InterPro" id="IPR036249">
    <property type="entry name" value="Thioredoxin-like_sf"/>
</dbReference>
<dbReference type="InterPro" id="IPR050553">
    <property type="entry name" value="Thioredoxin_ResA/DsbE_sf"/>
</dbReference>
<keyword evidence="1" id="KW-0676">Redox-active center</keyword>
<proteinExistence type="predicted"/>
<dbReference type="KEGG" id="salh:HMF8227_01388"/>
<evidence type="ECO:0000256" key="1">
    <source>
        <dbReference type="ARBA" id="ARBA00023284"/>
    </source>
</evidence>
<feature type="domain" description="Thioredoxin" evidence="2">
    <location>
        <begin position="20"/>
        <end position="157"/>
    </location>
</feature>
<evidence type="ECO:0000259" key="2">
    <source>
        <dbReference type="PROSITE" id="PS51352"/>
    </source>
</evidence>
<dbReference type="InterPro" id="IPR017937">
    <property type="entry name" value="Thioredoxin_CS"/>
</dbReference>
<dbReference type="GO" id="GO:0015036">
    <property type="term" value="F:disulfide oxidoreductase activity"/>
    <property type="evidence" value="ECO:0007669"/>
    <property type="project" value="UniProtKB-ARBA"/>
</dbReference>
<evidence type="ECO:0000313" key="3">
    <source>
        <dbReference type="EMBL" id="AWL11863.1"/>
    </source>
</evidence>
<gene>
    <name evidence="3" type="ORF">HMF8227_01388</name>
</gene>
<dbReference type="InterPro" id="IPR000866">
    <property type="entry name" value="AhpC/TSA"/>
</dbReference>
<dbReference type="PROSITE" id="PS51352">
    <property type="entry name" value="THIOREDOXIN_2"/>
    <property type="match status" value="1"/>
</dbReference>
<dbReference type="SUPFAM" id="SSF52833">
    <property type="entry name" value="Thioredoxin-like"/>
    <property type="match status" value="1"/>
</dbReference>
<dbReference type="RefSeq" id="WP_239421228.1">
    <property type="nucleotide sequence ID" value="NZ_CP029347.1"/>
</dbReference>
<dbReference type="Pfam" id="PF00578">
    <property type="entry name" value="AhpC-TSA"/>
    <property type="match status" value="1"/>
</dbReference>
<dbReference type="InterPro" id="IPR013766">
    <property type="entry name" value="Thioredoxin_domain"/>
</dbReference>
<dbReference type="EMBL" id="CP029347">
    <property type="protein sequence ID" value="AWL11863.1"/>
    <property type="molecule type" value="Genomic_DNA"/>
</dbReference>
<dbReference type="PANTHER" id="PTHR42852">
    <property type="entry name" value="THIOL:DISULFIDE INTERCHANGE PROTEIN DSBE"/>
    <property type="match status" value="1"/>
</dbReference>
<dbReference type="Proteomes" id="UP000245728">
    <property type="component" value="Chromosome"/>
</dbReference>
<dbReference type="AlphaFoldDB" id="A0A2S2E2J8"/>
<name>A0A2S2E2J8_9ALTE</name>
<accession>A0A2S2E2J8</accession>
<dbReference type="PROSITE" id="PS00194">
    <property type="entry name" value="THIOREDOXIN_1"/>
    <property type="match status" value="1"/>
</dbReference>
<organism evidence="3 4">
    <name type="scientific">Saliniradius amylolyticus</name>
    <dbReference type="NCBI Taxonomy" id="2183582"/>
    <lineage>
        <taxon>Bacteria</taxon>
        <taxon>Pseudomonadati</taxon>
        <taxon>Pseudomonadota</taxon>
        <taxon>Gammaproteobacteria</taxon>
        <taxon>Alteromonadales</taxon>
        <taxon>Alteromonadaceae</taxon>
        <taxon>Saliniradius</taxon>
    </lineage>
</organism>
<sequence length="158" mass="18027">MRQKVIIPVVAILAIVAGVFSFNQFAPDFKTLKGESYQWRELEGQWVVVNFFAEWCAPCLKEFPELNRFSQQMTGKPVHLFGVNFDGIPPGPLQEMVKKYQIRFPVILTTPHPKLPMEWPISLPTTYIINPQGEVVKQLLGEQSAESLTRTLKKLEAL</sequence>
<dbReference type="PANTHER" id="PTHR42852:SF18">
    <property type="entry name" value="CHROMOSOME UNDETERMINED SCAFFOLD_47, WHOLE GENOME SHOTGUN SEQUENCE"/>
    <property type="match status" value="1"/>
</dbReference>
<dbReference type="CDD" id="cd02966">
    <property type="entry name" value="TlpA_like_family"/>
    <property type="match status" value="1"/>
</dbReference>